<reference evidence="7 8" key="1">
    <citation type="submission" date="2017-02" db="EMBL/GenBank/DDBJ databases">
        <authorList>
            <person name="Peterson S.W."/>
        </authorList>
    </citation>
    <scope>NUCLEOTIDE SEQUENCE [LARGE SCALE GENOMIC DNA]</scope>
    <source>
        <strain evidence="7 8">LSP_Lj1</strain>
    </source>
</reference>
<dbReference type="SUPFAM" id="SSF53474">
    <property type="entry name" value="alpha/beta-Hydrolases"/>
    <property type="match status" value="1"/>
</dbReference>
<dbReference type="EC" id="3.4.21.83" evidence="7"/>
<dbReference type="RefSeq" id="WP_094764902.1">
    <property type="nucleotide sequence ID" value="NZ_FUKQ01000035.1"/>
</dbReference>
<keyword evidence="4" id="KW-0720">Serine protease</keyword>
<dbReference type="PANTHER" id="PTHR11757">
    <property type="entry name" value="PROTEASE FAMILY S9A OLIGOPEPTIDASE"/>
    <property type="match status" value="1"/>
</dbReference>
<dbReference type="Gene3D" id="3.40.50.1820">
    <property type="entry name" value="alpha/beta hydrolase"/>
    <property type="match status" value="1"/>
</dbReference>
<evidence type="ECO:0000256" key="2">
    <source>
        <dbReference type="ARBA" id="ARBA00022670"/>
    </source>
</evidence>
<evidence type="ECO:0000256" key="4">
    <source>
        <dbReference type="ARBA" id="ARBA00022825"/>
    </source>
</evidence>
<name>A0A1R4JU48_9ACTN</name>
<evidence type="ECO:0000256" key="1">
    <source>
        <dbReference type="ARBA" id="ARBA00005228"/>
    </source>
</evidence>
<dbReference type="GO" id="GO:0004252">
    <property type="term" value="F:serine-type endopeptidase activity"/>
    <property type="evidence" value="ECO:0007669"/>
    <property type="project" value="UniProtKB-EC"/>
</dbReference>
<keyword evidence="2 7" id="KW-0645">Protease</keyword>
<comment type="similarity">
    <text evidence="1">Belongs to the peptidase S9A family.</text>
</comment>
<dbReference type="EMBL" id="FUKQ01000035">
    <property type="protein sequence ID" value="SJN35293.1"/>
    <property type="molecule type" value="Genomic_DNA"/>
</dbReference>
<dbReference type="InterPro" id="IPR002470">
    <property type="entry name" value="Peptidase_S9A"/>
</dbReference>
<dbReference type="InterPro" id="IPR051543">
    <property type="entry name" value="Serine_Peptidase_S9A"/>
</dbReference>
<keyword evidence="3 7" id="KW-0378">Hydrolase</keyword>
<feature type="domain" description="Peptidase S9 prolyl oligopeptidase catalytic" evidence="5">
    <location>
        <begin position="490"/>
        <end position="707"/>
    </location>
</feature>
<feature type="domain" description="Peptidase S9A N-terminal" evidence="6">
    <location>
        <begin position="9"/>
        <end position="418"/>
    </location>
</feature>
<evidence type="ECO:0000313" key="8">
    <source>
        <dbReference type="Proteomes" id="UP000188342"/>
    </source>
</evidence>
<evidence type="ECO:0000259" key="6">
    <source>
        <dbReference type="Pfam" id="PF02897"/>
    </source>
</evidence>
<accession>A0A1R4JU48</accession>
<organism evidence="7 8">
    <name type="scientific">Luteococcus japonicus LSP_Lj1</name>
    <dbReference type="NCBI Taxonomy" id="1255658"/>
    <lineage>
        <taxon>Bacteria</taxon>
        <taxon>Bacillati</taxon>
        <taxon>Actinomycetota</taxon>
        <taxon>Actinomycetes</taxon>
        <taxon>Propionibacteriales</taxon>
        <taxon>Propionibacteriaceae</taxon>
        <taxon>Luteococcus</taxon>
    </lineage>
</organism>
<dbReference type="PANTHER" id="PTHR11757:SF19">
    <property type="entry name" value="PROLYL ENDOPEPTIDASE-LIKE"/>
    <property type="match status" value="1"/>
</dbReference>
<sequence>MTDTTTPQPPVAAKHPIIRSFHGDDVTDDYEWLRDKADPAVIAHLEAENGYTEAMTASLARLRQEIFDDISARTQQTDLSVPAHVTHHDEQGESRWWYFTRTVEGQDYPLRCRVPDTDGIRPDPTRALADEQVLLDGNAEAAGHDFFALGAFSVSPDGRLLAWSVDHAGDERFTSYVRDLSTGKDFGPVHTDLAHGLCWAGNEHVVYSRVDEAWRPFQVFSHQLGTDPEQDVLLLQEDDDRFWLGVDECRDRTHLVFMAGSKLTSECWLLSTDEPAGAPRTVAGRIEGVEYQAEVAGDRVLLLHNRDCADYSLSTAPLHSPGAEHWRTVVAGQTGTRLESVDAYAGHVVLSGRREGLSAIAVLPRDGEDFLEPRWVGFDEPLLEVQPHSEQDYGSATVRVFHTSLVTPPGVLELDLDGLGTTLLRRTPVLDHPVHGAYDPADYVQERLWATAEDGTRVPISLVRHKDVVADGSAPCLLYGYGSYEACIPPSFSISRLSLLQRGIVFAIAHVRGGGEMGRAWYEQGKELSKPNTFSDFVSCARHLVDLGWTSPDRLAARGRSAGGLLMGAVTNLAPELFRAVHAGVPFVDALTTILKPELPLTVVEWEEWGNPMEDPEVYACMKGYTPYENIRPVRYPAILATTSLNDTRVLFTEPAKWVARLRETVEPDPQRPILLQTEMVAGHGGVSGRYGGWREEAFELAWIISQITG</sequence>
<gene>
    <name evidence="7" type="ORF">FM114_09450</name>
</gene>
<dbReference type="InterPro" id="IPR001375">
    <property type="entry name" value="Peptidase_S9_cat"/>
</dbReference>
<evidence type="ECO:0000256" key="3">
    <source>
        <dbReference type="ARBA" id="ARBA00022801"/>
    </source>
</evidence>
<dbReference type="InterPro" id="IPR023302">
    <property type="entry name" value="Pept_S9A_N"/>
</dbReference>
<dbReference type="STRING" id="1255658.FM114_09450"/>
<evidence type="ECO:0000259" key="5">
    <source>
        <dbReference type="Pfam" id="PF00326"/>
    </source>
</evidence>
<dbReference type="InterPro" id="IPR029058">
    <property type="entry name" value="AB_hydrolase_fold"/>
</dbReference>
<protein>
    <submittedName>
        <fullName evidence="7">Protease II</fullName>
        <ecNumber evidence="7">3.4.21.83</ecNumber>
    </submittedName>
</protein>
<proteinExistence type="inferred from homology"/>
<dbReference type="Proteomes" id="UP000188342">
    <property type="component" value="Unassembled WGS sequence"/>
</dbReference>
<dbReference type="Pfam" id="PF02897">
    <property type="entry name" value="Peptidase_S9_N"/>
    <property type="match status" value="1"/>
</dbReference>
<dbReference type="GO" id="GO:0006508">
    <property type="term" value="P:proteolysis"/>
    <property type="evidence" value="ECO:0007669"/>
    <property type="project" value="UniProtKB-KW"/>
</dbReference>
<dbReference type="Pfam" id="PF00326">
    <property type="entry name" value="Peptidase_S9"/>
    <property type="match status" value="1"/>
</dbReference>
<dbReference type="PRINTS" id="PR00862">
    <property type="entry name" value="PROLIGOPTASE"/>
</dbReference>
<dbReference type="Gene3D" id="2.130.10.120">
    <property type="entry name" value="Prolyl oligopeptidase, N-terminal domain"/>
    <property type="match status" value="1"/>
</dbReference>
<dbReference type="SUPFAM" id="SSF50993">
    <property type="entry name" value="Peptidase/esterase 'gauge' domain"/>
    <property type="match status" value="1"/>
</dbReference>
<dbReference type="AlphaFoldDB" id="A0A1R4JU48"/>
<dbReference type="OrthoDB" id="9801421at2"/>
<keyword evidence="8" id="KW-1185">Reference proteome</keyword>
<evidence type="ECO:0000313" key="7">
    <source>
        <dbReference type="EMBL" id="SJN35293.1"/>
    </source>
</evidence>